<dbReference type="GeneID" id="8198582"/>
<dbReference type="RefSeq" id="XP_002491088.1">
    <property type="nucleotide sequence ID" value="XM_002491043.1"/>
</dbReference>
<dbReference type="SMART" id="SM00726">
    <property type="entry name" value="UIM"/>
    <property type="match status" value="3"/>
</dbReference>
<dbReference type="SMART" id="SM00256">
    <property type="entry name" value="FBOX"/>
    <property type="match status" value="1"/>
</dbReference>
<feature type="compositionally biased region" description="Polar residues" evidence="1">
    <location>
        <begin position="656"/>
        <end position="670"/>
    </location>
</feature>
<dbReference type="Proteomes" id="UP000000314">
    <property type="component" value="Chromosome 2"/>
</dbReference>
<dbReference type="SUPFAM" id="SSF81383">
    <property type="entry name" value="F-box domain"/>
    <property type="match status" value="1"/>
</dbReference>
<name>C4QZY4_KOMPG</name>
<dbReference type="HOGENOM" id="CLU_408316_0_0_1"/>
<organism evidence="3 4">
    <name type="scientific">Komagataella phaffii (strain GS115 / ATCC 20864)</name>
    <name type="common">Yeast</name>
    <name type="synonym">Pichia pastoris</name>
    <dbReference type="NCBI Taxonomy" id="644223"/>
    <lineage>
        <taxon>Eukaryota</taxon>
        <taxon>Fungi</taxon>
        <taxon>Dikarya</taxon>
        <taxon>Ascomycota</taxon>
        <taxon>Saccharomycotina</taxon>
        <taxon>Pichiomycetes</taxon>
        <taxon>Pichiales</taxon>
        <taxon>Pichiaceae</taxon>
        <taxon>Komagataella</taxon>
    </lineage>
</organism>
<sequence>MEEEEVNSLGNRIATASPLPDNVPVRGLPELPSEVLVTIFSFLDPMTLDGLSLVCKRWKMVINDNELWRENFIKFFGSKQFQSLTRSTQWRTELLMRKELAQRWIKGKGMYHTYAVRNGVITDIAADFRNDKLVLFSKNTGDLTITSLRSNKGETPITGVFPNGTTSCELSKNAMIFGRWDGKVYLKLLNQKNVYLNDSISLKESTHEGIVTVTKINKDSIAGKHGSVRAFSGDHRGRVIGWDLKNYQKVVDWPISNASITNIESNYQDCVIVRDQLGIIYVIDHNLKDSKGPMRSPRIIKTEKIDENATFSMQVDFGDENIVISYENKVRVYSYSLHMFGHFSELEVAEDDQVYRTVISQMNLQCCRKDDTLAGHDGLLCGTIFKSGKTVIWNVRSWEDQQPIPIIHVIVPKFQHYVYLNEDSPRVVSLDINSSVIIFGSHNSYCSLYDAVSGEFMRFVSRKLPRKILLHDQILPVTETLLDKEDNFATNGVIVMGNIIQYFQFGEQKNYDKFKKKMARNSLKRAGVDDRKVKNRRHIKDDVEDFTFQQIQEQQKSELLDKYNGDSFEDEEEEMSIAIALSESLKVKERAEGSEEEEEELKRALELSRSQSAILGDEVVGHEDPTLNSEDRELNYALDLSKRETQRSNIFPDGEGSSSRIESDLDNTSNNDDEMELALKLSLIEH</sequence>
<dbReference type="EMBL" id="FN392320">
    <property type="protein sequence ID" value="CAY68808.1"/>
    <property type="molecule type" value="Genomic_DNA"/>
</dbReference>
<dbReference type="InterPro" id="IPR003903">
    <property type="entry name" value="UIM_dom"/>
</dbReference>
<evidence type="ECO:0000313" key="4">
    <source>
        <dbReference type="Proteomes" id="UP000000314"/>
    </source>
</evidence>
<dbReference type="STRING" id="644223.C4QZY4"/>
<dbReference type="PANTHER" id="PTHR47744">
    <property type="entry name" value="OS05G0526300 PROTEIN"/>
    <property type="match status" value="1"/>
</dbReference>
<dbReference type="SUPFAM" id="SSF50978">
    <property type="entry name" value="WD40 repeat-like"/>
    <property type="match status" value="1"/>
</dbReference>
<keyword evidence="4" id="KW-1185">Reference proteome</keyword>
<protein>
    <submittedName>
        <fullName evidence="3">F-box receptor protein, subunit of the Skp1-Cdc53-F-box receptor (SCF) E3 ubiquitin ligase complex</fullName>
    </submittedName>
</protein>
<dbReference type="InterPro" id="IPR001810">
    <property type="entry name" value="F-box_dom"/>
</dbReference>
<feature type="domain" description="F-box" evidence="2">
    <location>
        <begin position="25"/>
        <end position="71"/>
    </location>
</feature>
<dbReference type="OMA" id="CTTPQGC"/>
<dbReference type="InterPro" id="IPR015943">
    <property type="entry name" value="WD40/YVTN_repeat-like_dom_sf"/>
</dbReference>
<accession>C4QZY4</accession>
<dbReference type="KEGG" id="ppa:PAS_chr2-1_0200"/>
<dbReference type="PANTHER" id="PTHR47744:SF1">
    <property type="entry name" value="OS05G0526300 PROTEIN"/>
    <property type="match status" value="1"/>
</dbReference>
<dbReference type="Gene3D" id="1.20.1280.50">
    <property type="match status" value="1"/>
</dbReference>
<evidence type="ECO:0000259" key="2">
    <source>
        <dbReference type="PROSITE" id="PS50181"/>
    </source>
</evidence>
<dbReference type="InterPro" id="IPR036322">
    <property type="entry name" value="WD40_repeat_dom_sf"/>
</dbReference>
<dbReference type="PROSITE" id="PS50181">
    <property type="entry name" value="FBOX"/>
    <property type="match status" value="1"/>
</dbReference>
<proteinExistence type="predicted"/>
<dbReference type="FunCoup" id="C4QZY4">
    <property type="interactions" value="86"/>
</dbReference>
<evidence type="ECO:0000313" key="3">
    <source>
        <dbReference type="EMBL" id="CAY68808.1"/>
    </source>
</evidence>
<dbReference type="InParanoid" id="C4QZY4"/>
<dbReference type="eggNOG" id="KOG0274">
    <property type="taxonomic scope" value="Eukaryota"/>
</dbReference>
<dbReference type="OrthoDB" id="2095648at2759"/>
<feature type="region of interest" description="Disordered" evidence="1">
    <location>
        <begin position="639"/>
        <end position="673"/>
    </location>
</feature>
<dbReference type="InterPro" id="IPR036047">
    <property type="entry name" value="F-box-like_dom_sf"/>
</dbReference>
<dbReference type="Pfam" id="PF12937">
    <property type="entry name" value="F-box-like"/>
    <property type="match status" value="1"/>
</dbReference>
<gene>
    <name evidence="3" type="ordered locus">PAS_chr2-1_0200</name>
</gene>
<dbReference type="AlphaFoldDB" id="C4QZY4"/>
<reference evidence="3 4" key="1">
    <citation type="journal article" date="2009" name="Nat. Biotechnol.">
        <title>Genome sequence of the recombinant protein production host Pichia pastoris.</title>
        <authorList>
            <person name="De Schutter K."/>
            <person name="Lin Y.C."/>
            <person name="Tiels P."/>
            <person name="Van Hecke A."/>
            <person name="Glinka S."/>
            <person name="Weber-Lehmann J."/>
            <person name="Rouze P."/>
            <person name="Van de Peer Y."/>
            <person name="Callewaert N."/>
        </authorList>
    </citation>
    <scope>NUCLEOTIDE SEQUENCE [LARGE SCALE GENOMIC DNA]</scope>
    <source>
        <strain evidence="4">GS115 / ATCC 20864</strain>
    </source>
</reference>
<evidence type="ECO:0000256" key="1">
    <source>
        <dbReference type="SAM" id="MobiDB-lite"/>
    </source>
</evidence>
<keyword evidence="3" id="KW-0675">Receptor</keyword>
<dbReference type="Gene3D" id="2.130.10.10">
    <property type="entry name" value="YVTN repeat-like/Quinoprotein amine dehydrogenase"/>
    <property type="match status" value="1"/>
</dbReference>